<protein>
    <submittedName>
        <fullName evidence="1">Uncharacterized protein</fullName>
    </submittedName>
</protein>
<dbReference type="Proteomes" id="UP000187012">
    <property type="component" value="Unassembled WGS sequence"/>
</dbReference>
<name>A0A1N7SBS0_9BURK</name>
<gene>
    <name evidence="1" type="ORF">BN2475_490054</name>
</gene>
<dbReference type="AlphaFoldDB" id="A0A1N7SBS0"/>
<evidence type="ECO:0000313" key="1">
    <source>
        <dbReference type="EMBL" id="SIT44812.1"/>
    </source>
</evidence>
<dbReference type="STRING" id="1247936.BN2475_490054"/>
<proteinExistence type="predicted"/>
<reference evidence="1 2" key="1">
    <citation type="submission" date="2016-12" db="EMBL/GenBank/DDBJ databases">
        <authorList>
            <person name="Song W.-J."/>
            <person name="Kurnit D.M."/>
        </authorList>
    </citation>
    <scope>NUCLEOTIDE SEQUENCE [LARGE SCALE GENOMIC DNA]</scope>
    <source>
        <strain evidence="1 2">STM7296</strain>
    </source>
</reference>
<evidence type="ECO:0000313" key="2">
    <source>
        <dbReference type="Proteomes" id="UP000187012"/>
    </source>
</evidence>
<keyword evidence="2" id="KW-1185">Reference proteome</keyword>
<sequence>MSAAALEPAASAAPGPELALATPASQAARLAANVTANIMTTGAATAACRAFAVVGLGRRRSVRRIITFRIPARPARI</sequence>
<organism evidence="1 2">
    <name type="scientific">Paraburkholderia ribeironis</name>
    <dbReference type="NCBI Taxonomy" id="1247936"/>
    <lineage>
        <taxon>Bacteria</taxon>
        <taxon>Pseudomonadati</taxon>
        <taxon>Pseudomonadota</taxon>
        <taxon>Betaproteobacteria</taxon>
        <taxon>Burkholderiales</taxon>
        <taxon>Burkholderiaceae</taxon>
        <taxon>Paraburkholderia</taxon>
    </lineage>
</organism>
<dbReference type="EMBL" id="CYGX02000049">
    <property type="protein sequence ID" value="SIT44812.1"/>
    <property type="molecule type" value="Genomic_DNA"/>
</dbReference>
<accession>A0A1N7SBS0</accession>